<evidence type="ECO:0000313" key="2">
    <source>
        <dbReference type="EMBL" id="QDT09292.1"/>
    </source>
</evidence>
<dbReference type="InterPro" id="IPR006311">
    <property type="entry name" value="TAT_signal"/>
</dbReference>
<keyword evidence="3" id="KW-1185">Reference proteome</keyword>
<protein>
    <recommendedName>
        <fullName evidence="4">Secreted protein containing DUF1552</fullName>
    </recommendedName>
</protein>
<dbReference type="AlphaFoldDB" id="A0A517NQ94"/>
<dbReference type="EMBL" id="CP036526">
    <property type="protein sequence ID" value="QDT09292.1"/>
    <property type="molecule type" value="Genomic_DNA"/>
</dbReference>
<dbReference type="RefSeq" id="WP_145416874.1">
    <property type="nucleotide sequence ID" value="NZ_CP036526.1"/>
</dbReference>
<name>A0A517NQ94_9BACT</name>
<organism evidence="2 3">
    <name type="scientific">Stieleria marina</name>
    <dbReference type="NCBI Taxonomy" id="1930275"/>
    <lineage>
        <taxon>Bacteria</taxon>
        <taxon>Pseudomonadati</taxon>
        <taxon>Planctomycetota</taxon>
        <taxon>Planctomycetia</taxon>
        <taxon>Pirellulales</taxon>
        <taxon>Pirellulaceae</taxon>
        <taxon>Stieleria</taxon>
    </lineage>
</organism>
<keyword evidence="1" id="KW-0732">Signal</keyword>
<dbReference type="PROSITE" id="PS51318">
    <property type="entry name" value="TAT"/>
    <property type="match status" value="1"/>
</dbReference>
<proteinExistence type="predicted"/>
<feature type="chain" id="PRO_5022197004" description="Secreted protein containing DUF1552" evidence="1">
    <location>
        <begin position="30"/>
        <end position="449"/>
    </location>
</feature>
<dbReference type="InterPro" id="IPR011447">
    <property type="entry name" value="DUF1552"/>
</dbReference>
<accession>A0A517NQ94</accession>
<reference evidence="2 3" key="1">
    <citation type="submission" date="2019-02" db="EMBL/GenBank/DDBJ databases">
        <title>Deep-cultivation of Planctomycetes and their phenomic and genomic characterization uncovers novel biology.</title>
        <authorList>
            <person name="Wiegand S."/>
            <person name="Jogler M."/>
            <person name="Boedeker C."/>
            <person name="Pinto D."/>
            <person name="Vollmers J."/>
            <person name="Rivas-Marin E."/>
            <person name="Kohn T."/>
            <person name="Peeters S.H."/>
            <person name="Heuer A."/>
            <person name="Rast P."/>
            <person name="Oberbeckmann S."/>
            <person name="Bunk B."/>
            <person name="Jeske O."/>
            <person name="Meyerdierks A."/>
            <person name="Storesund J.E."/>
            <person name="Kallscheuer N."/>
            <person name="Luecker S."/>
            <person name="Lage O.M."/>
            <person name="Pohl T."/>
            <person name="Merkel B.J."/>
            <person name="Hornburger P."/>
            <person name="Mueller R.-W."/>
            <person name="Bruemmer F."/>
            <person name="Labrenz M."/>
            <person name="Spormann A.M."/>
            <person name="Op den Camp H."/>
            <person name="Overmann J."/>
            <person name="Amann R."/>
            <person name="Jetten M.S.M."/>
            <person name="Mascher T."/>
            <person name="Medema M.H."/>
            <person name="Devos D.P."/>
            <person name="Kaster A.-K."/>
            <person name="Ovreas L."/>
            <person name="Rohde M."/>
            <person name="Galperin M.Y."/>
            <person name="Jogler C."/>
        </authorList>
    </citation>
    <scope>NUCLEOTIDE SEQUENCE [LARGE SCALE GENOMIC DNA]</scope>
    <source>
        <strain evidence="2 3">K23_9</strain>
    </source>
</reference>
<dbReference type="Pfam" id="PF07586">
    <property type="entry name" value="HXXSHH"/>
    <property type="match status" value="1"/>
</dbReference>
<dbReference type="OrthoDB" id="9146593at2"/>
<evidence type="ECO:0000256" key="1">
    <source>
        <dbReference type="SAM" id="SignalP"/>
    </source>
</evidence>
<sequence precursor="true">MKRPQPATRRQFLRGTGAALGIPFLPSLAAASGETPPKPPLRTAFVYFPNGVWEKDWVPNQTGADYELSPSLAPLKSVKDDFSVLSGLDKKNSHGGDGHYAKTANFLTGMPVAKTTGKDISSGGVSADQLIAQHFADQTPIPSLELGTEPVISGIDSNVGYTRLYGSHISWQTATRPMAKEINPRVVYDRLFGQRNKENADKAKSYRNLLDFVMEDARDIRKRLGRDDQFKMDEYLDSVRSVEKQIEFASSNQPRSWQPSESEKALANLAPGIPSEFPQHIDLMLDLIILAFRTDSTRVASFMFANDVSGRNFSFLDGVKGSHHELSHHENNEKKIAQYQKINQWHVARFARMLEKMKAITEGDGTLLDNSMVMFGSSFSDGNRHDPDNLPILLAGKAGGAIKSGQHLAAEGQVPLCNLYQSMLKANGIELESFGDSNGEFLELAGELA</sequence>
<feature type="signal peptide" evidence="1">
    <location>
        <begin position="1"/>
        <end position="29"/>
    </location>
</feature>
<evidence type="ECO:0008006" key="4">
    <source>
        <dbReference type="Google" id="ProtNLM"/>
    </source>
</evidence>
<dbReference type="Proteomes" id="UP000319817">
    <property type="component" value="Chromosome"/>
</dbReference>
<evidence type="ECO:0000313" key="3">
    <source>
        <dbReference type="Proteomes" id="UP000319817"/>
    </source>
</evidence>
<gene>
    <name evidence="2" type="ORF">K239x_12380</name>
</gene>